<gene>
    <name evidence="5" type="ORF">F444_22477</name>
</gene>
<dbReference type="OrthoDB" id="95977at2759"/>
<accession>A0A080YXN8</accession>
<evidence type="ECO:0000256" key="3">
    <source>
        <dbReference type="SAM" id="MobiDB-lite"/>
    </source>
</evidence>
<comment type="cofactor">
    <cofactor evidence="1">
        <name>a divalent metal cation</name>
        <dbReference type="ChEBI" id="CHEBI:60240"/>
    </cofactor>
</comment>
<dbReference type="AlphaFoldDB" id="A0A080YXN8"/>
<name>A0A080YXN8_PHYNI</name>
<dbReference type="GO" id="GO:0046872">
    <property type="term" value="F:metal ion binding"/>
    <property type="evidence" value="ECO:0007669"/>
    <property type="project" value="UniProtKB-KW"/>
</dbReference>
<dbReference type="PANTHER" id="PTHR34615:SF1">
    <property type="entry name" value="PX DOMAIN-CONTAINING PROTEIN"/>
    <property type="match status" value="1"/>
</dbReference>
<dbReference type="Pfam" id="PF13359">
    <property type="entry name" value="DDE_Tnp_4"/>
    <property type="match status" value="1"/>
</dbReference>
<feature type="region of interest" description="Disordered" evidence="3">
    <location>
        <begin position="108"/>
        <end position="136"/>
    </location>
</feature>
<evidence type="ECO:0000259" key="4">
    <source>
        <dbReference type="Pfam" id="PF13359"/>
    </source>
</evidence>
<dbReference type="PANTHER" id="PTHR34615">
    <property type="entry name" value="PX DOMAIN-CONTAINING PROTEIN"/>
    <property type="match status" value="1"/>
</dbReference>
<comment type="caution">
    <text evidence="5">The sequence shown here is derived from an EMBL/GenBank/DDBJ whole genome shotgun (WGS) entry which is preliminary data.</text>
</comment>
<keyword evidence="2" id="KW-0479">Metal-binding</keyword>
<evidence type="ECO:0000313" key="5">
    <source>
        <dbReference type="EMBL" id="ETO59149.1"/>
    </source>
</evidence>
<evidence type="ECO:0000256" key="1">
    <source>
        <dbReference type="ARBA" id="ARBA00001968"/>
    </source>
</evidence>
<dbReference type="Proteomes" id="UP000028582">
    <property type="component" value="Unassembled WGS sequence"/>
</dbReference>
<dbReference type="EMBL" id="ANJA01004346">
    <property type="protein sequence ID" value="ETO59149.1"/>
    <property type="molecule type" value="Genomic_DNA"/>
</dbReference>
<feature type="non-terminal residue" evidence="5">
    <location>
        <position position="1"/>
    </location>
</feature>
<sequence>IPTAIVTSHFHLRQIKAATFRRAHRETLVVGDMEYPEAGYGTQLAGGRSLRNEMHLAVQETFQGLPARLVLRPQVQETQNAQLRGCEQREGADSHNIGGMEDHYDYSYGLDDDFPMDNDNLDGNHGLGSQQDDAGALPGGENNFVALLLRENDNRDDIPSESDSGSDNSAASGGEVLTSAFKDHILESASKMLRQTPKNSIDLWVLHRRRRRYRRLGMLFRAVACALAIQMRQIEKEMLRSSIPDVRFDINQMSERNCIDRFRFGKTHLAILLWKLQLPAFFSTEEGYRTSGIEGLCIVLERLSYPSRWRELKDRYGRHESNLSSIFYYVCEHIARRCAPLLDGDWNRISSRLEDYTAAVRAKGGELRNVWGFIDGTLRRICRPLDSAEQQSMFNGHKRCHGIKYQSVTTPDGMIAHLFGPIEGRLHDLTLLEASGLESTIQNDQRFHGYLLYGDPAYGQTDVFASPFDRVGATREESVVNASMSRVRITVEWGFGQVINEWALLDFKRKMNIGSVPVGMLYEVAVCLTNCLTISRGQNVISSYFDVAPPSFDEYFASIC</sequence>
<dbReference type="InterPro" id="IPR027806">
    <property type="entry name" value="HARBI1_dom"/>
</dbReference>
<evidence type="ECO:0000313" key="6">
    <source>
        <dbReference type="Proteomes" id="UP000028582"/>
    </source>
</evidence>
<evidence type="ECO:0000256" key="2">
    <source>
        <dbReference type="ARBA" id="ARBA00022723"/>
    </source>
</evidence>
<feature type="compositionally biased region" description="Acidic residues" evidence="3">
    <location>
        <begin position="110"/>
        <end position="120"/>
    </location>
</feature>
<proteinExistence type="predicted"/>
<feature type="domain" description="DDE Tnp4" evidence="4">
    <location>
        <begin position="374"/>
        <end position="530"/>
    </location>
</feature>
<organism evidence="5 6">
    <name type="scientific">Phytophthora nicotianae P1976</name>
    <dbReference type="NCBI Taxonomy" id="1317066"/>
    <lineage>
        <taxon>Eukaryota</taxon>
        <taxon>Sar</taxon>
        <taxon>Stramenopiles</taxon>
        <taxon>Oomycota</taxon>
        <taxon>Peronosporomycetes</taxon>
        <taxon>Peronosporales</taxon>
        <taxon>Peronosporaceae</taxon>
        <taxon>Phytophthora</taxon>
    </lineage>
</organism>
<protein>
    <recommendedName>
        <fullName evidence="4">DDE Tnp4 domain-containing protein</fullName>
    </recommendedName>
</protein>
<reference evidence="5 6" key="1">
    <citation type="submission" date="2013-11" db="EMBL/GenBank/DDBJ databases">
        <title>The Genome Sequence of Phytophthora parasitica P1976.</title>
        <authorList>
            <consortium name="The Broad Institute Genomics Platform"/>
            <person name="Russ C."/>
            <person name="Tyler B."/>
            <person name="Panabieres F."/>
            <person name="Shan W."/>
            <person name="Tripathy S."/>
            <person name="Grunwald N."/>
            <person name="Machado M."/>
            <person name="Johnson C.S."/>
            <person name="Walker B."/>
            <person name="Young S."/>
            <person name="Zeng Q."/>
            <person name="Gargeya S."/>
            <person name="Fitzgerald M."/>
            <person name="Haas B."/>
            <person name="Abouelleil A."/>
            <person name="Allen A.W."/>
            <person name="Alvarado L."/>
            <person name="Arachchi H.M."/>
            <person name="Berlin A.M."/>
            <person name="Chapman S.B."/>
            <person name="Gainer-Dewar J."/>
            <person name="Goldberg J."/>
            <person name="Griggs A."/>
            <person name="Gujja S."/>
            <person name="Hansen M."/>
            <person name="Howarth C."/>
            <person name="Imamovic A."/>
            <person name="Ireland A."/>
            <person name="Larimer J."/>
            <person name="McCowan C."/>
            <person name="Murphy C."/>
            <person name="Pearson M."/>
            <person name="Poon T.W."/>
            <person name="Priest M."/>
            <person name="Roberts A."/>
            <person name="Saif S."/>
            <person name="Shea T."/>
            <person name="Sisk P."/>
            <person name="Sykes S."/>
            <person name="Wortman J."/>
            <person name="Nusbaum C."/>
            <person name="Birren B."/>
        </authorList>
    </citation>
    <scope>NUCLEOTIDE SEQUENCE [LARGE SCALE GENOMIC DNA]</scope>
    <source>
        <strain evidence="5 6">P1976</strain>
    </source>
</reference>